<feature type="domain" description="Sec23/Sec24 beta-sandwich" evidence="9">
    <location>
        <begin position="864"/>
        <end position="948"/>
    </location>
</feature>
<dbReference type="InterPro" id="IPR036174">
    <property type="entry name" value="Znf_Sec23_Sec24_sf"/>
</dbReference>
<dbReference type="InterPro" id="IPR050550">
    <property type="entry name" value="SEC23_SEC24_subfamily"/>
</dbReference>
<dbReference type="Gene3D" id="3.40.20.10">
    <property type="entry name" value="Severin"/>
    <property type="match status" value="1"/>
</dbReference>
<dbReference type="InterPro" id="IPR006896">
    <property type="entry name" value="Sec23/24_trunk_dom"/>
</dbReference>
<dbReference type="InterPro" id="IPR036180">
    <property type="entry name" value="Gelsolin-like_dom_sf"/>
</dbReference>
<dbReference type="SUPFAM" id="SSF81995">
    <property type="entry name" value="beta-sandwich domain of Sec23/24"/>
    <property type="match status" value="1"/>
</dbReference>
<dbReference type="OrthoDB" id="49016at2759"/>
<dbReference type="GO" id="GO:0070971">
    <property type="term" value="C:endoplasmic reticulum exit site"/>
    <property type="evidence" value="ECO:0007669"/>
    <property type="project" value="TreeGrafter"/>
</dbReference>
<evidence type="ECO:0000259" key="6">
    <source>
        <dbReference type="Pfam" id="PF04810"/>
    </source>
</evidence>
<dbReference type="FunCoup" id="A8Q267">
    <property type="interactions" value="530"/>
</dbReference>
<dbReference type="InterPro" id="IPR029006">
    <property type="entry name" value="ADF-H/Gelsolin-like_dom_sf"/>
</dbReference>
<dbReference type="InterPro" id="IPR012990">
    <property type="entry name" value="Beta-sandwich_Sec23_24"/>
</dbReference>
<dbReference type="Gene3D" id="3.40.50.410">
    <property type="entry name" value="von Willebrand factor, type A domain"/>
    <property type="match status" value="1"/>
</dbReference>
<dbReference type="InParanoid" id="A8Q267"/>
<evidence type="ECO:0000313" key="10">
    <source>
        <dbReference type="EMBL" id="EDP43484.1"/>
    </source>
</evidence>
<dbReference type="GO" id="GO:0030127">
    <property type="term" value="C:COPII vesicle coat"/>
    <property type="evidence" value="ECO:0007669"/>
    <property type="project" value="InterPro"/>
</dbReference>
<feature type="compositionally biased region" description="Low complexity" evidence="4">
    <location>
        <begin position="262"/>
        <end position="271"/>
    </location>
</feature>
<comment type="similarity">
    <text evidence="1">Belongs to the SEC23/SEC24 family. SEC24 subfamily.</text>
</comment>
<name>A8Q267_MALGO</name>
<accession>A8Q267</accession>
<feature type="region of interest" description="Disordered" evidence="4">
    <location>
        <begin position="1"/>
        <end position="292"/>
    </location>
</feature>
<dbReference type="InterPro" id="IPR006900">
    <property type="entry name" value="Sec23/24_helical_dom"/>
</dbReference>
<keyword evidence="3" id="KW-0653">Protein transport</keyword>
<dbReference type="SUPFAM" id="SSF53300">
    <property type="entry name" value="vWA-like"/>
    <property type="match status" value="1"/>
</dbReference>
<dbReference type="SUPFAM" id="SSF82754">
    <property type="entry name" value="C-terminal, gelsolin-like domain of Sec23/24"/>
    <property type="match status" value="1"/>
</dbReference>
<dbReference type="InterPro" id="IPR036465">
    <property type="entry name" value="vWFA_dom_sf"/>
</dbReference>
<dbReference type="Gene3D" id="1.20.120.730">
    <property type="entry name" value="Sec23/Sec24 helical domain"/>
    <property type="match status" value="1"/>
</dbReference>
<evidence type="ECO:0000256" key="4">
    <source>
        <dbReference type="SAM" id="MobiDB-lite"/>
    </source>
</evidence>
<dbReference type="OMA" id="RLCKHGD"/>
<evidence type="ECO:0000256" key="3">
    <source>
        <dbReference type="ARBA" id="ARBA00022927"/>
    </source>
</evidence>
<dbReference type="Gene3D" id="2.30.30.380">
    <property type="entry name" value="Zn-finger domain of Sec23/24"/>
    <property type="match status" value="1"/>
</dbReference>
<gene>
    <name evidence="10" type="ORF">MGL_2152</name>
</gene>
<organism evidence="10 11">
    <name type="scientific">Malassezia globosa (strain ATCC MYA-4612 / CBS 7966)</name>
    <name type="common">Dandruff-associated fungus</name>
    <dbReference type="NCBI Taxonomy" id="425265"/>
    <lineage>
        <taxon>Eukaryota</taxon>
        <taxon>Fungi</taxon>
        <taxon>Dikarya</taxon>
        <taxon>Basidiomycota</taxon>
        <taxon>Ustilaginomycotina</taxon>
        <taxon>Malasseziomycetes</taxon>
        <taxon>Malasseziales</taxon>
        <taxon>Malasseziaceae</taxon>
        <taxon>Malassezia</taxon>
    </lineage>
</organism>
<feature type="domain" description="Zinc finger Sec23/Sec24-type" evidence="6">
    <location>
        <begin position="460"/>
        <end position="498"/>
    </location>
</feature>
<feature type="domain" description="Gelsolin-like" evidence="5">
    <location>
        <begin position="1104"/>
        <end position="1174"/>
    </location>
</feature>
<evidence type="ECO:0000259" key="8">
    <source>
        <dbReference type="Pfam" id="PF04815"/>
    </source>
</evidence>
<reference evidence="10 11" key="1">
    <citation type="journal article" date="2007" name="Proc. Natl. Acad. Sci. U.S.A.">
        <title>Dandruff-associated Malassezia genomes reveal convergent and divergent virulence traits shared with plant and human fungal pathogens.</title>
        <authorList>
            <person name="Xu J."/>
            <person name="Saunders C.W."/>
            <person name="Hu P."/>
            <person name="Grant R.A."/>
            <person name="Boekhout T."/>
            <person name="Kuramae E.E."/>
            <person name="Kronstad J.W."/>
            <person name="Deangelis Y.M."/>
            <person name="Reeder N.L."/>
            <person name="Johnstone K.R."/>
            <person name="Leland M."/>
            <person name="Fieno A.M."/>
            <person name="Begley W.M."/>
            <person name="Sun Y."/>
            <person name="Lacey M.P."/>
            <person name="Chaudhary T."/>
            <person name="Keough T."/>
            <person name="Chu L."/>
            <person name="Sears R."/>
            <person name="Yuan B."/>
            <person name="Dawson T.L.Jr."/>
        </authorList>
    </citation>
    <scope>NUCLEOTIDE SEQUENCE [LARGE SCALE GENOMIC DNA]</scope>
    <source>
        <strain evidence="11">ATCC MYA-4612 / CBS 7966</strain>
    </source>
</reference>
<dbReference type="Gene3D" id="2.60.40.1670">
    <property type="entry name" value="beta-sandwich domain of Sec23/24"/>
    <property type="match status" value="1"/>
</dbReference>
<dbReference type="PANTHER" id="PTHR13803:SF4">
    <property type="entry name" value="SECRETORY 24CD, ISOFORM C"/>
    <property type="match status" value="1"/>
</dbReference>
<dbReference type="Pfam" id="PF04811">
    <property type="entry name" value="Sec23_trunk"/>
    <property type="match status" value="1"/>
</dbReference>
<evidence type="ECO:0000259" key="7">
    <source>
        <dbReference type="Pfam" id="PF04811"/>
    </source>
</evidence>
<dbReference type="SUPFAM" id="SSF82919">
    <property type="entry name" value="Zn-finger domain of Sec23/24"/>
    <property type="match status" value="1"/>
</dbReference>
<dbReference type="Pfam" id="PF00626">
    <property type="entry name" value="Gelsolin"/>
    <property type="match status" value="1"/>
</dbReference>
<dbReference type="SUPFAM" id="SSF81811">
    <property type="entry name" value="Helical domain of Sec23/24"/>
    <property type="match status" value="1"/>
</dbReference>
<dbReference type="Proteomes" id="UP000008837">
    <property type="component" value="Unassembled WGS sequence"/>
</dbReference>
<feature type="compositionally biased region" description="Low complexity" evidence="4">
    <location>
        <begin position="67"/>
        <end position="85"/>
    </location>
</feature>
<dbReference type="KEGG" id="mgl:MGL_2152"/>
<dbReference type="InterPro" id="IPR006895">
    <property type="entry name" value="Znf_Sec23_Sec24"/>
</dbReference>
<feature type="domain" description="Sec23/Sec24 helical" evidence="8">
    <location>
        <begin position="959"/>
        <end position="1058"/>
    </location>
</feature>
<dbReference type="Pfam" id="PF04810">
    <property type="entry name" value="zf-Sec23_Sec24"/>
    <property type="match status" value="1"/>
</dbReference>
<dbReference type="GeneID" id="5855004"/>
<dbReference type="InterPro" id="IPR007123">
    <property type="entry name" value="Gelsolin-like_dom"/>
</dbReference>
<dbReference type="EMBL" id="AAYY01000007">
    <property type="protein sequence ID" value="EDP43484.1"/>
    <property type="molecule type" value="Genomic_DNA"/>
</dbReference>
<dbReference type="VEuPathDB" id="FungiDB:MGL_2152"/>
<feature type="compositionally biased region" description="Low complexity" evidence="4">
    <location>
        <begin position="201"/>
        <end position="224"/>
    </location>
</feature>
<evidence type="ECO:0000313" key="11">
    <source>
        <dbReference type="Proteomes" id="UP000008837"/>
    </source>
</evidence>
<protein>
    <submittedName>
        <fullName evidence="10">Uncharacterized protein</fullName>
    </submittedName>
</protein>
<dbReference type="GO" id="GO:0008270">
    <property type="term" value="F:zinc ion binding"/>
    <property type="evidence" value="ECO:0007669"/>
    <property type="project" value="InterPro"/>
</dbReference>
<dbReference type="AlphaFoldDB" id="A8Q267"/>
<dbReference type="GO" id="GO:0006886">
    <property type="term" value="P:intracellular protein transport"/>
    <property type="evidence" value="ECO:0007669"/>
    <property type="project" value="InterPro"/>
</dbReference>
<sequence length="1251" mass="134428">MDPRPQMMRGPSPRPPASASGPTMQQVGRPRPPQPQRSPAPGSRAQVRPSHVPMAGRRSPMPPSRSPVPLARSPAPGARPSMAPRSPAPGPRPSPARSPAPGMRPMMPPRSPVPSMRPSPARSPLPRRTGVSPRPGMPVSPAHAAQAATAAATEASQAAMTAAPGAGAGAGVTRPSASTGIEAPMSRMGLQGAPVGSTVRPSAAPMAPAATPAAAPAASASVAPPAGPARSKRAARAYHKDASPALASSGWNDVVARPPPIQAAWQQQAAARVDYRQAQSPQSAPEDNFDSALDQMPGTRNVLSTAQLAANRAAMRTNPVHPAVPTAGAMPSAGLPPTMAPGMGQPGVAGMERATSRPKIDPDHIPSPVDAQYADQQFYYHDMYGTCSREGMPLSTTNFAAMDQGNCSPKFMRLTTYCLPATDEIANTSKLPIALNVQPFAQLRADEERVPLADTGESGPPRCNRCRAYINPWCLFVEGGMKWICCLCGCATEVSQDYFCNLDINGRRADLESRPELTHGSVDFCAPREYWAVQAPADVSAMLPVPSIVPTYTTELTTSTRLQDNIDRLGNAQGESESTSAAAKAAKAAGNAALETLHLGKGQTTVRAPRPLTHLFLIDVSFSAVRCGALQTCVRAIKQALYGTEVAAPAAEQGVPGFGLPPGSQVCIMTFDQSLHFYNLDPQLEQAQQLVMADLEDPFIPISEGLLVDPWASRHVIEGLLNDLPANFANSTVAEATLGVATQSAQAVLNGIGGQLNVFLSTIPTVGPGKLKHREDTKLYGTDHEKNLFGPQDVFYHKLGEEFALAGVGVNIFFFPSQYIDVASIGFMASESGGEVFFHPRFDPVRDGSRVMAEVQRLVLRETAYNVTMRVRCSPGLRVVKQFGNLHMHGITDVEVGTWDADKAFSVLMRHDGRLEESREAYFQCATLYTTATGERRVRCHTLAVPVTSALGNVFRYADMDSAVAYYAKEAATLAYTKTLKDVRSYLTSKCVSILLAYRRNCASSTSPGQLILPESFKLFPLYVLALIKNKAIKGGNVTSDVRVFFFRLLLSQGVGAIMSLLYPRMIALHMLSPTDGVPIQPAEGLTPEKQAIDNTLIRFPQMPRPMRPSFMRMEPHGAYLLDNGEWCLLWLGAQVSPKLLEDLYGVTSLDELDPRMTSLPVLPTPLSQQVRNIVQGLAEQHGKISLQVVIARQNRDGMEVEFANNLVEDQNNDAMSYVDYLCHVHRVISSDMNSGRDEKDASASLWKGFI</sequence>
<keyword evidence="2" id="KW-0813">Transport</keyword>
<evidence type="ECO:0000259" key="9">
    <source>
        <dbReference type="Pfam" id="PF08033"/>
    </source>
</evidence>
<evidence type="ECO:0000259" key="5">
    <source>
        <dbReference type="Pfam" id="PF00626"/>
    </source>
</evidence>
<dbReference type="Pfam" id="PF08033">
    <property type="entry name" value="Sec23_BS"/>
    <property type="match status" value="1"/>
</dbReference>
<dbReference type="RefSeq" id="XP_001730698.1">
    <property type="nucleotide sequence ID" value="XM_001730646.1"/>
</dbReference>
<feature type="compositionally biased region" description="Pro residues" evidence="4">
    <location>
        <begin position="86"/>
        <end position="98"/>
    </location>
</feature>
<dbReference type="GO" id="GO:0000149">
    <property type="term" value="F:SNARE binding"/>
    <property type="evidence" value="ECO:0007669"/>
    <property type="project" value="TreeGrafter"/>
</dbReference>
<dbReference type="Pfam" id="PF04815">
    <property type="entry name" value="Sec23_helical"/>
    <property type="match status" value="1"/>
</dbReference>
<feature type="compositionally biased region" description="Pro residues" evidence="4">
    <location>
        <begin position="106"/>
        <end position="123"/>
    </location>
</feature>
<evidence type="ECO:0000256" key="2">
    <source>
        <dbReference type="ARBA" id="ARBA00022448"/>
    </source>
</evidence>
<feature type="domain" description="Sec23/Sec24 trunk" evidence="7">
    <location>
        <begin position="609"/>
        <end position="858"/>
    </location>
</feature>
<comment type="caution">
    <text evidence="10">The sequence shown here is derived from an EMBL/GenBank/DDBJ whole genome shotgun (WGS) entry which is preliminary data.</text>
</comment>
<dbReference type="GO" id="GO:0090110">
    <property type="term" value="P:COPII-coated vesicle cargo loading"/>
    <property type="evidence" value="ECO:0007669"/>
    <property type="project" value="TreeGrafter"/>
</dbReference>
<dbReference type="PANTHER" id="PTHR13803">
    <property type="entry name" value="SEC24-RELATED PROTEIN"/>
    <property type="match status" value="1"/>
</dbReference>
<keyword evidence="11" id="KW-1185">Reference proteome</keyword>
<feature type="compositionally biased region" description="Low complexity" evidence="4">
    <location>
        <begin position="142"/>
        <end position="165"/>
    </location>
</feature>
<evidence type="ECO:0000256" key="1">
    <source>
        <dbReference type="ARBA" id="ARBA00008334"/>
    </source>
</evidence>
<feature type="compositionally biased region" description="Low complexity" evidence="4">
    <location>
        <begin position="17"/>
        <end position="29"/>
    </location>
</feature>
<dbReference type="InterPro" id="IPR036175">
    <property type="entry name" value="Sec23/24_helical_dom_sf"/>
</dbReference>
<dbReference type="STRING" id="425265.A8Q267"/>
<proteinExistence type="inferred from homology"/>